<comment type="similarity">
    <text evidence="1">Belongs to the CutC family.</text>
</comment>
<dbReference type="Proteomes" id="UP001164305">
    <property type="component" value="Chromosome"/>
</dbReference>
<reference evidence="3" key="1">
    <citation type="submission" date="2022-10" db="EMBL/GenBank/DDBJ databases">
        <title>Whole-Genome Sequencing of Brachybacterium huguangmaarense BRM-3, Isolated from Betula schmidtii.</title>
        <authorList>
            <person name="Haam D."/>
        </authorList>
    </citation>
    <scope>NUCLEOTIDE SEQUENCE</scope>
    <source>
        <strain evidence="3">BRM-3</strain>
    </source>
</reference>
<evidence type="ECO:0000313" key="3">
    <source>
        <dbReference type="EMBL" id="UYG17082.1"/>
    </source>
</evidence>
<accession>A0ABY6G1U6</accession>
<evidence type="ECO:0000313" key="4">
    <source>
        <dbReference type="Proteomes" id="UP001164305"/>
    </source>
</evidence>
<protein>
    <recommendedName>
        <fullName evidence="2">Copper homeostasis protein cutC homolog</fullName>
    </recommendedName>
</protein>
<sequence length="267" mass="26627">MSVAVEIAVEDEAGLVVAAHAGASRVELCTDLASGGTTPPPELVRLCVARAAALVASRDAVASFEVHVLIRPPGGTAQVHEHPEQFSCTAEQVEQMAAQAAAAVEAGAAGVVLGALARDEHGTWALDLAALEALRDAALHAASRAVRSVQLTCHRALDALPDAAARVAAVEALVPLGFHRALTSGGAVRAIDGTADIAAMVEAADGLVDVCAGGGIRPADIAPLVRATGVADIHLSGRLPSGPADENPDTLTDPAVCTAAVDAAGAL</sequence>
<name>A0ABY6G1U6_9MICO</name>
<proteinExistence type="inferred from homology"/>
<dbReference type="RefSeq" id="WP_263594291.1">
    <property type="nucleotide sequence ID" value="NZ_CP107020.1"/>
</dbReference>
<dbReference type="Gene3D" id="3.20.20.380">
    <property type="entry name" value="Copper homeostasis (CutC) domain"/>
    <property type="match status" value="1"/>
</dbReference>
<gene>
    <name evidence="3" type="ORF">BRM3_01205</name>
</gene>
<evidence type="ECO:0000256" key="1">
    <source>
        <dbReference type="ARBA" id="ARBA00007768"/>
    </source>
</evidence>
<dbReference type="InterPro" id="IPR005627">
    <property type="entry name" value="CutC-like"/>
</dbReference>
<organism evidence="3 4">
    <name type="scientific">Brachybacterium huguangmaarense</name>
    <dbReference type="NCBI Taxonomy" id="1652028"/>
    <lineage>
        <taxon>Bacteria</taxon>
        <taxon>Bacillati</taxon>
        <taxon>Actinomycetota</taxon>
        <taxon>Actinomycetes</taxon>
        <taxon>Micrococcales</taxon>
        <taxon>Dermabacteraceae</taxon>
        <taxon>Brachybacterium</taxon>
    </lineage>
</organism>
<dbReference type="Pfam" id="PF03932">
    <property type="entry name" value="CutC"/>
    <property type="match status" value="1"/>
</dbReference>
<dbReference type="EMBL" id="CP107020">
    <property type="protein sequence ID" value="UYG17082.1"/>
    <property type="molecule type" value="Genomic_DNA"/>
</dbReference>
<evidence type="ECO:0000256" key="2">
    <source>
        <dbReference type="ARBA" id="ARBA00019014"/>
    </source>
</evidence>
<dbReference type="SUPFAM" id="SSF110395">
    <property type="entry name" value="CutC-like"/>
    <property type="match status" value="1"/>
</dbReference>
<dbReference type="InterPro" id="IPR036822">
    <property type="entry name" value="CutC-like_dom_sf"/>
</dbReference>
<dbReference type="PANTHER" id="PTHR12598:SF0">
    <property type="entry name" value="COPPER HOMEOSTASIS PROTEIN CUTC HOMOLOG"/>
    <property type="match status" value="1"/>
</dbReference>
<keyword evidence="4" id="KW-1185">Reference proteome</keyword>
<dbReference type="PANTHER" id="PTHR12598">
    <property type="entry name" value="COPPER HOMEOSTASIS PROTEIN CUTC"/>
    <property type="match status" value="1"/>
</dbReference>